<keyword evidence="2" id="KW-1185">Reference proteome</keyword>
<proteinExistence type="predicted"/>
<dbReference type="EMBL" id="QKWH01000001">
    <property type="protein sequence ID" value="PZR55285.1"/>
    <property type="molecule type" value="Genomic_DNA"/>
</dbReference>
<dbReference type="RefSeq" id="WP_111249649.1">
    <property type="nucleotide sequence ID" value="NZ_QKWH01000001.1"/>
</dbReference>
<dbReference type="AlphaFoldDB" id="A0A2W5X498"/>
<accession>A0A2W5X498</accession>
<gene>
    <name evidence="1" type="ORF">DNL40_02630</name>
</gene>
<evidence type="ECO:0000313" key="2">
    <source>
        <dbReference type="Proteomes" id="UP000248783"/>
    </source>
</evidence>
<sequence length="77" mass="8308">MTADVMQRLAEMQAQAERVHRFGGIEQEVADDVRGLVAFAREVLALADERDPTVSGSLLVREVRNIAATTLGGEGRG</sequence>
<dbReference type="Proteomes" id="UP000248783">
    <property type="component" value="Unassembled WGS sequence"/>
</dbReference>
<organism evidence="1 2">
    <name type="scientific">Xylanimonas oleitrophica</name>
    <dbReference type="NCBI Taxonomy" id="2607479"/>
    <lineage>
        <taxon>Bacteria</taxon>
        <taxon>Bacillati</taxon>
        <taxon>Actinomycetota</taxon>
        <taxon>Actinomycetes</taxon>
        <taxon>Micrococcales</taxon>
        <taxon>Promicromonosporaceae</taxon>
        <taxon>Xylanimonas</taxon>
    </lineage>
</organism>
<reference evidence="1 2" key="1">
    <citation type="submission" date="2018-06" db="EMBL/GenBank/DDBJ databases">
        <title>Whole genome sequencing of a novel hydrocarbon degrading bacterial strain, PW21 isolated from oil contaminated produced water sample.</title>
        <authorList>
            <person name="Nagkirti P."/>
            <person name="Shaikh A."/>
            <person name="Gowdaman V."/>
            <person name="Engineer A.E."/>
            <person name="Dagar S."/>
            <person name="Dhakephalkar P.K."/>
        </authorList>
    </citation>
    <scope>NUCLEOTIDE SEQUENCE [LARGE SCALE GENOMIC DNA]</scope>
    <source>
        <strain evidence="1 2">PW21</strain>
    </source>
</reference>
<name>A0A2W5X498_9MICO</name>
<evidence type="ECO:0000313" key="1">
    <source>
        <dbReference type="EMBL" id="PZR55285.1"/>
    </source>
</evidence>
<comment type="caution">
    <text evidence="1">The sequence shown here is derived from an EMBL/GenBank/DDBJ whole genome shotgun (WGS) entry which is preliminary data.</text>
</comment>
<protein>
    <submittedName>
        <fullName evidence="1">Uncharacterized protein</fullName>
    </submittedName>
</protein>